<accession>A0A0L6VPS1</accession>
<gene>
    <name evidence="1" type="ORF">VP01_122g1</name>
</gene>
<comment type="caution">
    <text evidence="1">The sequence shown here is derived from an EMBL/GenBank/DDBJ whole genome shotgun (WGS) entry which is preliminary data.</text>
</comment>
<keyword evidence="2" id="KW-1185">Reference proteome</keyword>
<organism evidence="1 2">
    <name type="scientific">Puccinia sorghi</name>
    <dbReference type="NCBI Taxonomy" id="27349"/>
    <lineage>
        <taxon>Eukaryota</taxon>
        <taxon>Fungi</taxon>
        <taxon>Dikarya</taxon>
        <taxon>Basidiomycota</taxon>
        <taxon>Pucciniomycotina</taxon>
        <taxon>Pucciniomycetes</taxon>
        <taxon>Pucciniales</taxon>
        <taxon>Pucciniaceae</taxon>
        <taxon>Puccinia</taxon>
    </lineage>
</organism>
<proteinExistence type="predicted"/>
<dbReference type="Proteomes" id="UP000037035">
    <property type="component" value="Unassembled WGS sequence"/>
</dbReference>
<evidence type="ECO:0000313" key="2">
    <source>
        <dbReference type="Proteomes" id="UP000037035"/>
    </source>
</evidence>
<dbReference type="AlphaFoldDB" id="A0A0L6VPS1"/>
<sequence length="138" mass="15818">MGLEDRNSVGAQVQNQSIMLSAGLIVHLITFQLPKYQVIFMLRPLPFSEGPFCSKESHYISPLTKKKIPLRVFATAEHAHQTQLLLDTTAKILPVYEKVTLNLFQYYSLDNSPNMNSFPFYSRYSIFLILFLKLSRSA</sequence>
<evidence type="ECO:0000313" key="1">
    <source>
        <dbReference type="EMBL" id="KNZ62718.1"/>
    </source>
</evidence>
<dbReference type="VEuPathDB" id="FungiDB:VP01_122g1"/>
<dbReference type="STRING" id="27349.A0A0L6VPS1"/>
<name>A0A0L6VPS1_9BASI</name>
<reference evidence="1 2" key="1">
    <citation type="submission" date="2015-08" db="EMBL/GenBank/DDBJ databases">
        <title>Next Generation Sequencing and Analysis of the Genome of Puccinia sorghi L Schw, the Causal Agent of Maize Common Rust.</title>
        <authorList>
            <person name="Rochi L."/>
            <person name="Burguener G."/>
            <person name="Darino M."/>
            <person name="Turjanski A."/>
            <person name="Kreff E."/>
            <person name="Dieguez M.J."/>
            <person name="Sacco F."/>
        </authorList>
    </citation>
    <scope>NUCLEOTIDE SEQUENCE [LARGE SCALE GENOMIC DNA]</scope>
    <source>
        <strain evidence="1 2">RO10H11247</strain>
    </source>
</reference>
<dbReference type="Gene3D" id="3.30.2010.30">
    <property type="match status" value="1"/>
</dbReference>
<protein>
    <submittedName>
        <fullName evidence="1">Uncharacterized protein</fullName>
    </submittedName>
</protein>
<dbReference type="EMBL" id="LAVV01002555">
    <property type="protein sequence ID" value="KNZ62718.1"/>
    <property type="molecule type" value="Genomic_DNA"/>
</dbReference>